<dbReference type="STRING" id="999894.TDIS_0373"/>
<organism evidence="1 2">
    <name type="scientific">Thermosulfurimonas dismutans</name>
    <dbReference type="NCBI Taxonomy" id="999894"/>
    <lineage>
        <taxon>Bacteria</taxon>
        <taxon>Pseudomonadati</taxon>
        <taxon>Thermodesulfobacteriota</taxon>
        <taxon>Thermodesulfobacteria</taxon>
        <taxon>Thermodesulfobacteriales</taxon>
        <taxon>Thermodesulfobacteriaceae</taxon>
        <taxon>Thermosulfurimonas</taxon>
    </lineage>
</organism>
<gene>
    <name evidence="1" type="ORF">TDIS_0373</name>
</gene>
<dbReference type="EMBL" id="LWLG01000001">
    <property type="protein sequence ID" value="OAQ21855.1"/>
    <property type="molecule type" value="Genomic_DNA"/>
</dbReference>
<evidence type="ECO:0000313" key="2">
    <source>
        <dbReference type="Proteomes" id="UP000078390"/>
    </source>
</evidence>
<accession>A0A179D6Z2</accession>
<sequence>MLFWECLRDFVYFFRGTVNRYGFSDVDIQESAPGLSALAF</sequence>
<dbReference type="Proteomes" id="UP000078390">
    <property type="component" value="Unassembled WGS sequence"/>
</dbReference>
<reference evidence="1 2" key="1">
    <citation type="submission" date="2016-04" db="EMBL/GenBank/DDBJ databases">
        <title>Genome analysis of Thermosulfurimonas dismutans, the first thermophilic sulfur-disproportionating bacterium of the phylum Thermodesulfobacteria.</title>
        <authorList>
            <person name="Mardanov A.V."/>
            <person name="Beletsky A.V."/>
            <person name="Kadnikov V.V."/>
            <person name="Slobodkin A.I."/>
            <person name="Ravin N.V."/>
        </authorList>
    </citation>
    <scope>NUCLEOTIDE SEQUENCE [LARGE SCALE GENOMIC DNA]</scope>
    <source>
        <strain evidence="1 2">S95</strain>
    </source>
</reference>
<comment type="caution">
    <text evidence="1">The sequence shown here is derived from an EMBL/GenBank/DDBJ whole genome shotgun (WGS) entry which is preliminary data.</text>
</comment>
<evidence type="ECO:0000313" key="1">
    <source>
        <dbReference type="EMBL" id="OAQ21855.1"/>
    </source>
</evidence>
<dbReference type="AlphaFoldDB" id="A0A179D6Z2"/>
<name>A0A179D6Z2_9BACT</name>
<protein>
    <submittedName>
        <fullName evidence="1">Uncharacterized protein</fullName>
    </submittedName>
</protein>
<proteinExistence type="predicted"/>
<keyword evidence="2" id="KW-1185">Reference proteome</keyword>